<dbReference type="PANTHER" id="PTHR30329:SF21">
    <property type="entry name" value="LIPOPROTEIN YIAD-RELATED"/>
    <property type="match status" value="1"/>
</dbReference>
<proteinExistence type="predicted"/>
<dbReference type="PROSITE" id="PS51123">
    <property type="entry name" value="OMPA_2"/>
    <property type="match status" value="1"/>
</dbReference>
<comment type="subcellular location">
    <subcellularLocation>
        <location evidence="1">Cell outer membrane</location>
    </subcellularLocation>
</comment>
<reference evidence="4 5" key="1">
    <citation type="submission" date="2018-01" db="EMBL/GenBank/DDBJ databases">
        <title>Whole genome sequencing of Histamine producing bacteria.</title>
        <authorList>
            <person name="Butler K."/>
        </authorList>
    </citation>
    <scope>NUCLEOTIDE SEQUENCE [LARGE SCALE GENOMIC DNA]</scope>
    <source>
        <strain evidence="4 5">FS-7.2</strain>
    </source>
</reference>
<keyword evidence="2" id="KW-0472">Membrane</keyword>
<dbReference type="RefSeq" id="WP_036794046.1">
    <property type="nucleotide sequence ID" value="NZ_JAUZMX010000001.1"/>
</dbReference>
<dbReference type="Pfam" id="PF00691">
    <property type="entry name" value="OmpA"/>
    <property type="match status" value="1"/>
</dbReference>
<protein>
    <submittedName>
        <fullName evidence="4">OmpA family protein</fullName>
    </submittedName>
</protein>
<dbReference type="InterPro" id="IPR036737">
    <property type="entry name" value="OmpA-like_sf"/>
</dbReference>
<dbReference type="eggNOG" id="COG2885">
    <property type="taxonomic scope" value="Bacteria"/>
</dbReference>
<dbReference type="GO" id="GO:0009279">
    <property type="term" value="C:cell outer membrane"/>
    <property type="evidence" value="ECO:0007669"/>
    <property type="project" value="UniProtKB-SubCell"/>
</dbReference>
<comment type="caution">
    <text evidence="4">The sequence shown here is derived from an EMBL/GenBank/DDBJ whole genome shotgun (WGS) entry which is preliminary data.</text>
</comment>
<dbReference type="SUPFAM" id="SSF103088">
    <property type="entry name" value="OmpA-like"/>
    <property type="match status" value="1"/>
</dbReference>
<evidence type="ECO:0000256" key="1">
    <source>
        <dbReference type="ARBA" id="ARBA00004442"/>
    </source>
</evidence>
<evidence type="ECO:0000313" key="4">
    <source>
        <dbReference type="EMBL" id="PSU88232.1"/>
    </source>
</evidence>
<dbReference type="InterPro" id="IPR006665">
    <property type="entry name" value="OmpA-like"/>
</dbReference>
<dbReference type="PRINTS" id="PR01021">
    <property type="entry name" value="OMPADOMAIN"/>
</dbReference>
<name>A0A0B7J6Y0_9GAMM</name>
<accession>A0A0B7J6Y0</accession>
<sequence length="196" mass="21333">MKYVVTGLLALSLFGCSLSVPQPPVAKQTKNLFDNDSDGVINQRDHCPKTPIDAVVDNNGCPTYVDSSEENKIHVLFANDSSVIPESYMQNISDMSAFLSKYPKTHIELKGYASPVGNAAYNVALSERRASAIRQALINDGVTPSRIKTVGFGDTDPVKAPDVEESNTLSRRVVAQVIGSQGNVVKEWTVYTVREN</sequence>
<dbReference type="Proteomes" id="UP000241426">
    <property type="component" value="Unassembled WGS sequence"/>
</dbReference>
<keyword evidence="3" id="KW-0998">Cell outer membrane</keyword>
<dbReference type="InterPro" id="IPR006664">
    <property type="entry name" value="OMP_bac"/>
</dbReference>
<dbReference type="AlphaFoldDB" id="A0A0B7J6Y0"/>
<dbReference type="GeneID" id="29945000"/>
<evidence type="ECO:0000313" key="5">
    <source>
        <dbReference type="Proteomes" id="UP000241426"/>
    </source>
</evidence>
<dbReference type="PROSITE" id="PS51257">
    <property type="entry name" value="PROKAR_LIPOPROTEIN"/>
    <property type="match status" value="1"/>
</dbReference>
<dbReference type="Gene3D" id="3.30.1330.60">
    <property type="entry name" value="OmpA-like domain"/>
    <property type="match status" value="1"/>
</dbReference>
<dbReference type="EMBL" id="PYNF01000056">
    <property type="protein sequence ID" value="PSU88232.1"/>
    <property type="molecule type" value="Genomic_DNA"/>
</dbReference>
<evidence type="ECO:0000256" key="2">
    <source>
        <dbReference type="ARBA" id="ARBA00023136"/>
    </source>
</evidence>
<organism evidence="4 5">
    <name type="scientific">Photobacterium kishitanii</name>
    <dbReference type="NCBI Taxonomy" id="318456"/>
    <lineage>
        <taxon>Bacteria</taxon>
        <taxon>Pseudomonadati</taxon>
        <taxon>Pseudomonadota</taxon>
        <taxon>Gammaproteobacteria</taxon>
        <taxon>Vibrionales</taxon>
        <taxon>Vibrionaceae</taxon>
        <taxon>Photobacterium</taxon>
    </lineage>
</organism>
<evidence type="ECO:0000256" key="3">
    <source>
        <dbReference type="ARBA" id="ARBA00023237"/>
    </source>
</evidence>
<dbReference type="CDD" id="cd07185">
    <property type="entry name" value="OmpA_C-like"/>
    <property type="match status" value="1"/>
</dbReference>
<accession>A0A2T3KA61</accession>
<gene>
    <name evidence="4" type="ORF">C9J27_25605</name>
</gene>
<dbReference type="PANTHER" id="PTHR30329">
    <property type="entry name" value="STATOR ELEMENT OF FLAGELLAR MOTOR COMPLEX"/>
    <property type="match status" value="1"/>
</dbReference>
<dbReference type="InterPro" id="IPR050330">
    <property type="entry name" value="Bact_OuterMem_StrucFunc"/>
</dbReference>